<evidence type="ECO:0000313" key="1">
    <source>
        <dbReference type="EMBL" id="GAA2085768.1"/>
    </source>
</evidence>
<dbReference type="Proteomes" id="UP001500016">
    <property type="component" value="Unassembled WGS sequence"/>
</dbReference>
<keyword evidence="2" id="KW-1185">Reference proteome</keyword>
<proteinExistence type="predicted"/>
<comment type="caution">
    <text evidence="1">The sequence shown here is derived from an EMBL/GenBank/DDBJ whole genome shotgun (WGS) entry which is preliminary data.</text>
</comment>
<organism evidence="1 2">
    <name type="scientific">Streptomyces albiaxialis</name>
    <dbReference type="NCBI Taxonomy" id="329523"/>
    <lineage>
        <taxon>Bacteria</taxon>
        <taxon>Bacillati</taxon>
        <taxon>Actinomycetota</taxon>
        <taxon>Actinomycetes</taxon>
        <taxon>Kitasatosporales</taxon>
        <taxon>Streptomycetaceae</taxon>
        <taxon>Streptomyces</taxon>
    </lineage>
</organism>
<name>A0ABN2W8N6_9ACTN</name>
<evidence type="ECO:0000313" key="2">
    <source>
        <dbReference type="Proteomes" id="UP001500016"/>
    </source>
</evidence>
<reference evidence="1 2" key="1">
    <citation type="journal article" date="2019" name="Int. J. Syst. Evol. Microbiol.">
        <title>The Global Catalogue of Microorganisms (GCM) 10K type strain sequencing project: providing services to taxonomists for standard genome sequencing and annotation.</title>
        <authorList>
            <consortium name="The Broad Institute Genomics Platform"/>
            <consortium name="The Broad Institute Genome Sequencing Center for Infectious Disease"/>
            <person name="Wu L."/>
            <person name="Ma J."/>
        </authorList>
    </citation>
    <scope>NUCLEOTIDE SEQUENCE [LARGE SCALE GENOMIC DNA]</scope>
    <source>
        <strain evidence="1 2">JCM 15478</strain>
    </source>
</reference>
<protein>
    <submittedName>
        <fullName evidence="1">Uncharacterized protein</fullName>
    </submittedName>
</protein>
<accession>A0ABN2W8N6</accession>
<gene>
    <name evidence="1" type="ORF">GCM10009801_47740</name>
</gene>
<dbReference type="EMBL" id="BAAAPE010000012">
    <property type="protein sequence ID" value="GAA2085768.1"/>
    <property type="molecule type" value="Genomic_DNA"/>
</dbReference>
<sequence length="253" mass="26960">MLGLLRLLVLVGRLGLRRLLGSVLSLLLRGVRGVLLRPLRLVGRLGLRLLGLLGVVRLLRVLGLVALVAEEVRERVVPIGRRLRALTGMTGPTGLLTGLSALAAQSPLPARASALVPVRVRLGSSADQLVDARELHGRGVVPVRQPPGRALGLGRGRGRPAARVRGVRALLGLLVERVRVGNGARRRGRVRRAVVERVVDRVLRGRVAVPVRIVCVRIPYVGVLRLPRIVAGGTAPVAVVRRVHGDPCPCSPG</sequence>